<dbReference type="EMBL" id="JBHEZX010000002">
    <property type="protein sequence ID" value="MFC1408550.1"/>
    <property type="molecule type" value="Genomic_DNA"/>
</dbReference>
<dbReference type="GO" id="GO:0016491">
    <property type="term" value="F:oxidoreductase activity"/>
    <property type="evidence" value="ECO:0007669"/>
    <property type="project" value="UniProtKB-KW"/>
</dbReference>
<dbReference type="Proteomes" id="UP001592582">
    <property type="component" value="Unassembled WGS sequence"/>
</dbReference>
<keyword evidence="2" id="KW-1185">Reference proteome</keyword>
<dbReference type="InterPro" id="IPR050259">
    <property type="entry name" value="SDR"/>
</dbReference>
<organism evidence="1 2">
    <name type="scientific">Streptacidiphilus alkalitolerans</name>
    <dbReference type="NCBI Taxonomy" id="3342712"/>
    <lineage>
        <taxon>Bacteria</taxon>
        <taxon>Bacillati</taxon>
        <taxon>Actinomycetota</taxon>
        <taxon>Actinomycetes</taxon>
        <taxon>Kitasatosporales</taxon>
        <taxon>Streptomycetaceae</taxon>
        <taxon>Streptacidiphilus</taxon>
    </lineage>
</organism>
<dbReference type="PRINTS" id="PR00080">
    <property type="entry name" value="SDRFAMILY"/>
</dbReference>
<reference evidence="1 2" key="1">
    <citation type="submission" date="2024-09" db="EMBL/GenBank/DDBJ databases">
        <authorList>
            <person name="Lee S.D."/>
        </authorList>
    </citation>
    <scope>NUCLEOTIDE SEQUENCE [LARGE SCALE GENOMIC DNA]</scope>
    <source>
        <strain evidence="1 2">N1-1</strain>
    </source>
</reference>
<gene>
    <name evidence="1" type="ORF">ACEZDG_04580</name>
</gene>
<dbReference type="InterPro" id="IPR002347">
    <property type="entry name" value="SDR_fam"/>
</dbReference>
<evidence type="ECO:0000313" key="1">
    <source>
        <dbReference type="EMBL" id="MFC1408550.1"/>
    </source>
</evidence>
<comment type="caution">
    <text evidence="1">The sequence shown here is derived from an EMBL/GenBank/DDBJ whole genome shotgun (WGS) entry which is preliminary data.</text>
</comment>
<dbReference type="CDD" id="cd05233">
    <property type="entry name" value="SDR_c"/>
    <property type="match status" value="1"/>
</dbReference>
<dbReference type="EC" id="1.1.1.-" evidence="1"/>
<dbReference type="SUPFAM" id="SSF51735">
    <property type="entry name" value="NAD(P)-binding Rossmann-fold domains"/>
    <property type="match status" value="1"/>
</dbReference>
<dbReference type="Gene3D" id="3.40.50.720">
    <property type="entry name" value="NAD(P)-binding Rossmann-like Domain"/>
    <property type="match status" value="1"/>
</dbReference>
<dbReference type="PROSITE" id="PS00061">
    <property type="entry name" value="ADH_SHORT"/>
    <property type="match status" value="1"/>
</dbReference>
<dbReference type="Pfam" id="PF13561">
    <property type="entry name" value="adh_short_C2"/>
    <property type="match status" value="1"/>
</dbReference>
<sequence length="262" mass="26708">MDLLLSGRTAVVTGASRGIGLAVTRGLLDAGVRVAAGAREITAELAALAEGGNLLPVEVDLTERDGPSRLVESAVTAFGGVDILVNNVGGVRPRVDGFLAVTDDDWTWTLSVNFLAAVRTTRAALPHLLQNDGGSIVTVSSVNAFLPDPLVIDYGAAKAALSNFCKALSKQVGPQRVRVNTVSPGPVTTALWLADEGVAATVARAAGGTAADIAERAAADAPTGRFTRPEEVADLVLFLASGRAANITGADFVIDGGLVSTL</sequence>
<proteinExistence type="predicted"/>
<accession>A0ABV6V4B1</accession>
<evidence type="ECO:0000313" key="2">
    <source>
        <dbReference type="Proteomes" id="UP001592582"/>
    </source>
</evidence>
<dbReference type="PRINTS" id="PR00081">
    <property type="entry name" value="GDHRDH"/>
</dbReference>
<dbReference type="NCBIfam" id="NF005095">
    <property type="entry name" value="PRK06523.1"/>
    <property type="match status" value="1"/>
</dbReference>
<keyword evidence="1" id="KW-0560">Oxidoreductase</keyword>
<dbReference type="InterPro" id="IPR036291">
    <property type="entry name" value="NAD(P)-bd_dom_sf"/>
</dbReference>
<dbReference type="PANTHER" id="PTHR42879">
    <property type="entry name" value="3-OXOACYL-(ACYL-CARRIER-PROTEIN) REDUCTASE"/>
    <property type="match status" value="1"/>
</dbReference>
<protein>
    <submittedName>
        <fullName evidence="1">SDR family NAD(P)-dependent oxidoreductase</fullName>
        <ecNumber evidence="1">1.1.1.-</ecNumber>
    </submittedName>
</protein>
<dbReference type="InterPro" id="IPR020904">
    <property type="entry name" value="Sc_DH/Rdtase_CS"/>
</dbReference>
<name>A0ABV6V4B1_9ACTN</name>